<evidence type="ECO:0000256" key="2">
    <source>
        <dbReference type="SAM" id="SignalP"/>
    </source>
</evidence>
<comment type="caution">
    <text evidence="3">The sequence shown here is derived from an EMBL/GenBank/DDBJ whole genome shotgun (WGS) entry which is preliminary data.</text>
</comment>
<keyword evidence="2" id="KW-0732">Signal</keyword>
<evidence type="ECO:0000256" key="1">
    <source>
        <dbReference type="SAM" id="Coils"/>
    </source>
</evidence>
<proteinExistence type="predicted"/>
<evidence type="ECO:0000313" key="4">
    <source>
        <dbReference type="Proteomes" id="UP000245533"/>
    </source>
</evidence>
<dbReference type="AlphaFoldDB" id="A0A316TP66"/>
<dbReference type="PROSITE" id="PS51257">
    <property type="entry name" value="PROKAR_LIPOPROTEIN"/>
    <property type="match status" value="1"/>
</dbReference>
<dbReference type="RefSeq" id="WP_109647616.1">
    <property type="nucleotide sequence ID" value="NZ_QGGB01000009.1"/>
</dbReference>
<keyword evidence="4" id="KW-1185">Reference proteome</keyword>
<feature type="chain" id="PRO_5016303373" evidence="2">
    <location>
        <begin position="23"/>
        <end position="413"/>
    </location>
</feature>
<dbReference type="EMBL" id="QGGB01000009">
    <property type="protein sequence ID" value="PWN05588.1"/>
    <property type="molecule type" value="Genomic_DNA"/>
</dbReference>
<reference evidence="3 4" key="1">
    <citation type="submission" date="2018-05" db="EMBL/GenBank/DDBJ databases">
        <title>Rhodohalobacter halophilus gen. nov., sp. nov., a moderately halophilic member of the family Balneolaceae.</title>
        <authorList>
            <person name="Liu Z.-W."/>
        </authorList>
    </citation>
    <scope>NUCLEOTIDE SEQUENCE [LARGE SCALE GENOMIC DNA]</scope>
    <source>
        <strain evidence="3 4">8A47</strain>
    </source>
</reference>
<dbReference type="CDD" id="cd16018">
    <property type="entry name" value="Enpp"/>
    <property type="match status" value="1"/>
</dbReference>
<organism evidence="3 4">
    <name type="scientific">Rhodohalobacter mucosus</name>
    <dbReference type="NCBI Taxonomy" id="2079485"/>
    <lineage>
        <taxon>Bacteria</taxon>
        <taxon>Pseudomonadati</taxon>
        <taxon>Balneolota</taxon>
        <taxon>Balneolia</taxon>
        <taxon>Balneolales</taxon>
        <taxon>Balneolaceae</taxon>
        <taxon>Rhodohalobacter</taxon>
    </lineage>
</organism>
<dbReference type="OrthoDB" id="9779418at2"/>
<dbReference type="PANTHER" id="PTHR10151:SF120">
    <property type="entry name" value="BIS(5'-ADENOSYL)-TRIPHOSPHATASE"/>
    <property type="match status" value="1"/>
</dbReference>
<dbReference type="InterPro" id="IPR002591">
    <property type="entry name" value="Phosphodiest/P_Trfase"/>
</dbReference>
<sequence length="413" mass="46539">MNKSPVSLFLLSVITGILFIQACTTPERQAFEDQKVLLISIDGFMPDYFTDFDTPALDRLASSGVLADHMIPVFPTKTFPNHYSIVTGLYTENTGVIANNMYDPVMDARFSLGNRDAVSNGEWYGGEPIWVTAETQGVSTATMFWPGSEAEINGVRPTRWMPYDDDMPYKARVDTIVSWLQVDDDTEPRFLTLYFSKVDSYGHRYGTESDSVRAAVREVDGHIGYLLDEIERIGADDELNIIITSDHGMADLSSDRVIVLDDIIDMDKVNVIDWTPVAMIQPLEGEKENVYQQLKEAENNYSVYKKEEIPAVYHIKNSIRVPEIMMIADVGYTITTNEYMVTRDITGATHGYDHRAPEMRSFFLAFGPALRQGFVSGPFQSIHLYDMMAHLLDVNPAPNDGSLDSLRHVLREP</sequence>
<dbReference type="SUPFAM" id="SSF53649">
    <property type="entry name" value="Alkaline phosphatase-like"/>
    <property type="match status" value="1"/>
</dbReference>
<dbReference type="InterPro" id="IPR017850">
    <property type="entry name" value="Alkaline_phosphatase_core_sf"/>
</dbReference>
<feature type="signal peptide" evidence="2">
    <location>
        <begin position="1"/>
        <end position="22"/>
    </location>
</feature>
<gene>
    <name evidence="3" type="ORF">DDZ15_13390</name>
</gene>
<dbReference type="Gene3D" id="3.40.720.10">
    <property type="entry name" value="Alkaline Phosphatase, subunit A"/>
    <property type="match status" value="1"/>
</dbReference>
<dbReference type="GO" id="GO:0016787">
    <property type="term" value="F:hydrolase activity"/>
    <property type="evidence" value="ECO:0007669"/>
    <property type="project" value="UniProtKB-ARBA"/>
</dbReference>
<name>A0A316TP66_9BACT</name>
<evidence type="ECO:0000313" key="3">
    <source>
        <dbReference type="EMBL" id="PWN05588.1"/>
    </source>
</evidence>
<feature type="coiled-coil region" evidence="1">
    <location>
        <begin position="280"/>
        <end position="307"/>
    </location>
</feature>
<dbReference type="Proteomes" id="UP000245533">
    <property type="component" value="Unassembled WGS sequence"/>
</dbReference>
<dbReference type="Gene3D" id="3.30.1360.180">
    <property type="match status" value="1"/>
</dbReference>
<dbReference type="PANTHER" id="PTHR10151">
    <property type="entry name" value="ECTONUCLEOTIDE PYROPHOSPHATASE/PHOSPHODIESTERASE"/>
    <property type="match status" value="1"/>
</dbReference>
<protein>
    <submittedName>
        <fullName evidence="3">Alkaline phosphatase family protein</fullName>
    </submittedName>
</protein>
<keyword evidence="1" id="KW-0175">Coiled coil</keyword>
<dbReference type="Pfam" id="PF01663">
    <property type="entry name" value="Phosphodiest"/>
    <property type="match status" value="1"/>
</dbReference>
<accession>A0A316TP66</accession>